<organism evidence="1 2">
    <name type="scientific">Dermacentor silvarum</name>
    <name type="common">Tick</name>
    <dbReference type="NCBI Taxonomy" id="543639"/>
    <lineage>
        <taxon>Eukaryota</taxon>
        <taxon>Metazoa</taxon>
        <taxon>Ecdysozoa</taxon>
        <taxon>Arthropoda</taxon>
        <taxon>Chelicerata</taxon>
        <taxon>Arachnida</taxon>
        <taxon>Acari</taxon>
        <taxon>Parasitiformes</taxon>
        <taxon>Ixodida</taxon>
        <taxon>Ixodoidea</taxon>
        <taxon>Ixodidae</taxon>
        <taxon>Rhipicephalinae</taxon>
        <taxon>Dermacentor</taxon>
    </lineage>
</organism>
<dbReference type="EMBL" id="CM023471">
    <property type="protein sequence ID" value="KAH7966561.1"/>
    <property type="molecule type" value="Genomic_DNA"/>
</dbReference>
<protein>
    <submittedName>
        <fullName evidence="1">Uncharacterized protein</fullName>
    </submittedName>
</protein>
<reference evidence="1" key="1">
    <citation type="submission" date="2020-05" db="EMBL/GenBank/DDBJ databases">
        <title>Large-scale comparative analyses of tick genomes elucidate their genetic diversity and vector capacities.</title>
        <authorList>
            <person name="Jia N."/>
            <person name="Wang J."/>
            <person name="Shi W."/>
            <person name="Du L."/>
            <person name="Sun Y."/>
            <person name="Zhan W."/>
            <person name="Jiang J."/>
            <person name="Wang Q."/>
            <person name="Zhang B."/>
            <person name="Ji P."/>
            <person name="Sakyi L.B."/>
            <person name="Cui X."/>
            <person name="Yuan T."/>
            <person name="Jiang B."/>
            <person name="Yang W."/>
            <person name="Lam T.T.-Y."/>
            <person name="Chang Q."/>
            <person name="Ding S."/>
            <person name="Wang X."/>
            <person name="Zhu J."/>
            <person name="Ruan X."/>
            <person name="Zhao L."/>
            <person name="Wei J."/>
            <person name="Que T."/>
            <person name="Du C."/>
            <person name="Cheng J."/>
            <person name="Dai P."/>
            <person name="Han X."/>
            <person name="Huang E."/>
            <person name="Gao Y."/>
            <person name="Liu J."/>
            <person name="Shao H."/>
            <person name="Ye R."/>
            <person name="Li L."/>
            <person name="Wei W."/>
            <person name="Wang X."/>
            <person name="Wang C."/>
            <person name="Yang T."/>
            <person name="Huo Q."/>
            <person name="Li W."/>
            <person name="Guo W."/>
            <person name="Chen H."/>
            <person name="Zhou L."/>
            <person name="Ni X."/>
            <person name="Tian J."/>
            <person name="Zhou Y."/>
            <person name="Sheng Y."/>
            <person name="Liu T."/>
            <person name="Pan Y."/>
            <person name="Xia L."/>
            <person name="Li J."/>
            <person name="Zhao F."/>
            <person name="Cao W."/>
        </authorList>
    </citation>
    <scope>NUCLEOTIDE SEQUENCE</scope>
    <source>
        <strain evidence="1">Dsil-2018</strain>
    </source>
</reference>
<evidence type="ECO:0000313" key="2">
    <source>
        <dbReference type="Proteomes" id="UP000821865"/>
    </source>
</evidence>
<gene>
    <name evidence="1" type="ORF">HPB49_017717</name>
</gene>
<sequence length="482" mass="53622">MTQAGAGTQKEEECDQRAASHKKAHHNKAVTGETSTPREDVLDGTAAHHAGREEPAERDEHAGQLTTTEEKDQKTTAGADDSGSPAPIAEPGCVASGDPQGAGPSSERDNGPLAAADSGASQPTANHRSETTTQIIIIGVALLVFVVVLSRNFLPMEDHSYRAEMNVSPNHSVCQMSACMEYSKHLQHSLSTKANPCYNFYRYVCDSWSDMSGSILSMASERFKMHILRSWIEGDTIALKRVSEGTLFAMSLFRSCVSGNNLRSASSDGMAELRALMDQRGLKWPNSSAPAPPTRDLLEMLIDWTLNWNVDIWFSLRVILADTSRHRFMFHVRHSTALQRWSKERAVLEAAEQHVAFVTAYARNLGTSNAEEIDRAVQDVVETEPEIEKFLADYTRERELASDSSKLKKTETDDERWRSAVHRSLGHSAYNVTTGDIAFHLQPRPHSRGGHFAVQRRQKGEILFIHRLDGRQRAGSPRQWQF</sequence>
<proteinExistence type="predicted"/>
<keyword evidence="2" id="KW-1185">Reference proteome</keyword>
<dbReference type="Proteomes" id="UP000821865">
    <property type="component" value="Chromosome 2"/>
</dbReference>
<accession>A0ACB8DEK5</accession>
<evidence type="ECO:0000313" key="1">
    <source>
        <dbReference type="EMBL" id="KAH7966561.1"/>
    </source>
</evidence>
<comment type="caution">
    <text evidence="1">The sequence shown here is derived from an EMBL/GenBank/DDBJ whole genome shotgun (WGS) entry which is preliminary data.</text>
</comment>
<name>A0ACB8DEK5_DERSI</name>